<dbReference type="PATRIC" id="fig|266128.3.peg.29"/>
<comment type="caution">
    <text evidence="2">The sequence shown here is derived from an EMBL/GenBank/DDBJ whole genome shotgun (WGS) entry which is preliminary data.</text>
</comment>
<dbReference type="OrthoDB" id="9808993at2"/>
<dbReference type="Pfam" id="PF13223">
    <property type="entry name" value="DUF4031"/>
    <property type="match status" value="1"/>
</dbReference>
<name>A0A0R0BUE9_9GAMM</name>
<evidence type="ECO:0000313" key="2">
    <source>
        <dbReference type="EMBL" id="KRG61039.1"/>
    </source>
</evidence>
<organism evidence="2 3">
    <name type="scientific">Stenotrophomonas koreensis</name>
    <dbReference type="NCBI Taxonomy" id="266128"/>
    <lineage>
        <taxon>Bacteria</taxon>
        <taxon>Pseudomonadati</taxon>
        <taxon>Pseudomonadota</taxon>
        <taxon>Gammaproteobacteria</taxon>
        <taxon>Lysobacterales</taxon>
        <taxon>Lysobacteraceae</taxon>
        <taxon>Stenotrophomonas</taxon>
    </lineage>
</organism>
<sequence length="102" mass="11034">MAVYVDDAVHRWRGLRWAHLMADTVDELHAMARRLGIPGQAFQNKASGVHYDIPADLRPVAIGLGAVPLSRHTDKAQLRAVIATARGQYQPASSDPAADSPP</sequence>
<dbReference type="InterPro" id="IPR025109">
    <property type="entry name" value="DUF4031"/>
</dbReference>
<reference evidence="2 3" key="1">
    <citation type="submission" date="2015-05" db="EMBL/GenBank/DDBJ databases">
        <title>Genome sequencing and analysis of members of genus Stenotrophomonas.</title>
        <authorList>
            <person name="Patil P.P."/>
            <person name="Midha S."/>
            <person name="Patil P.B."/>
        </authorList>
    </citation>
    <scope>NUCLEOTIDE SEQUENCE [LARGE SCALE GENOMIC DNA]</scope>
    <source>
        <strain evidence="2 3">DSM 17805</strain>
    </source>
</reference>
<evidence type="ECO:0000259" key="1">
    <source>
        <dbReference type="Pfam" id="PF13223"/>
    </source>
</evidence>
<feature type="domain" description="DUF4031" evidence="1">
    <location>
        <begin position="3"/>
        <end position="80"/>
    </location>
</feature>
<dbReference type="Proteomes" id="UP000051254">
    <property type="component" value="Unassembled WGS sequence"/>
</dbReference>
<keyword evidence="3" id="KW-1185">Reference proteome</keyword>
<evidence type="ECO:0000313" key="3">
    <source>
        <dbReference type="Proteomes" id="UP000051254"/>
    </source>
</evidence>
<dbReference type="RefSeq" id="WP_057661926.1">
    <property type="nucleotide sequence ID" value="NZ_LDJH01000001.1"/>
</dbReference>
<accession>A0A0R0BUE9</accession>
<dbReference type="EMBL" id="LDJH01000001">
    <property type="protein sequence ID" value="KRG61039.1"/>
    <property type="molecule type" value="Genomic_DNA"/>
</dbReference>
<protein>
    <recommendedName>
        <fullName evidence="1">DUF4031 domain-containing protein</fullName>
    </recommendedName>
</protein>
<proteinExistence type="predicted"/>
<dbReference type="STRING" id="266128.ABB25_00135"/>
<dbReference type="AlphaFoldDB" id="A0A0R0BUE9"/>
<gene>
    <name evidence="2" type="ORF">ABB25_00135</name>
</gene>